<comment type="caution">
    <text evidence="10">The sequence shown here is derived from an EMBL/GenBank/DDBJ whole genome shotgun (WGS) entry which is preliminary data.</text>
</comment>
<dbReference type="InterPro" id="IPR036220">
    <property type="entry name" value="UDP-Glc/GDP-Man_DH_C_sf"/>
</dbReference>
<dbReference type="EC" id="1.1.1.336" evidence="1"/>
<dbReference type="InterPro" id="IPR008927">
    <property type="entry name" value="6-PGluconate_DH-like_C_sf"/>
</dbReference>
<dbReference type="GO" id="GO:0016628">
    <property type="term" value="F:oxidoreductase activity, acting on the CH-CH group of donors, NAD or NADP as acceptor"/>
    <property type="evidence" value="ECO:0007669"/>
    <property type="project" value="InterPro"/>
</dbReference>
<sequence length="455" mass="48872">MNGVRDRIIRADATIAVVGLGYVGLPLACHFTEAGFGVVGFDIDLERVEQLRDGTSYVEDVDDDTVQQALDQGFEPTTYANALEEADAFLVAVPTGVEQSEPDMSAVRKATESVATNAPDREVLFACCSTVYPGATDEVIRSTLRENGREPGEDTHVAFTPERINPGGSYDFKDIPIIVGADTDEEREAAKTLFEAIVDDTVPVESTGAAEMAKVLENTYRMVNIALVNEVAQHAEEIGVDAWEAIEAAGTKPFGFQTFYPGPGVGGHCIPVDPQFLSWQGRRSGQQLNLVEQAHAINESMPNHVVDRVETALAGRGVSLESASVSILGITYKPNVGDTRNSPALSICELLDTRGANIDVVDPHVDEVRVNETTYEPADEIERDAIADTDAVLLLVDHDAFDYDVLNAAPVVFDGQDGLPDDLSTITVALGDGTTVEEDHSPRTSPTTSSNTFQS</sequence>
<dbReference type="InterPro" id="IPR001732">
    <property type="entry name" value="UDP-Glc/GDP-Man_DH_N"/>
</dbReference>
<proteinExistence type="inferred from homology"/>
<dbReference type="Pfam" id="PF03720">
    <property type="entry name" value="UDPG_MGDP_dh_C"/>
    <property type="match status" value="1"/>
</dbReference>
<dbReference type="PIRSF" id="PIRSF500136">
    <property type="entry name" value="UDP_ManNAc_DH"/>
    <property type="match status" value="1"/>
</dbReference>
<gene>
    <name evidence="10" type="ORF">GCM10009020_13450</name>
</gene>
<feature type="region of interest" description="Disordered" evidence="8">
    <location>
        <begin position="433"/>
        <end position="455"/>
    </location>
</feature>
<reference evidence="10 11" key="1">
    <citation type="journal article" date="2019" name="Int. J. Syst. Evol. Microbiol.">
        <title>The Global Catalogue of Microorganisms (GCM) 10K type strain sequencing project: providing services to taxonomists for standard genome sequencing and annotation.</title>
        <authorList>
            <consortium name="The Broad Institute Genomics Platform"/>
            <consortium name="The Broad Institute Genome Sequencing Center for Infectious Disease"/>
            <person name="Wu L."/>
            <person name="Ma J."/>
        </authorList>
    </citation>
    <scope>NUCLEOTIDE SEQUENCE [LARGE SCALE GENOMIC DNA]</scope>
    <source>
        <strain evidence="10 11">JCM 16328</strain>
    </source>
</reference>
<feature type="domain" description="UDP-glucose/GDP-mannose dehydrogenase C-terminal" evidence="9">
    <location>
        <begin position="326"/>
        <end position="421"/>
    </location>
</feature>
<keyword evidence="3" id="KW-0560">Oxidoreductase</keyword>
<dbReference type="RefSeq" id="WP_343773158.1">
    <property type="nucleotide sequence ID" value="NZ_BAAADV010000001.1"/>
</dbReference>
<organism evidence="10 11">
    <name type="scientific">Natronoarchaeum mannanilyticum</name>
    <dbReference type="NCBI Taxonomy" id="926360"/>
    <lineage>
        <taxon>Archaea</taxon>
        <taxon>Methanobacteriati</taxon>
        <taxon>Methanobacteriota</taxon>
        <taxon>Stenosarchaea group</taxon>
        <taxon>Halobacteria</taxon>
        <taxon>Halobacteriales</taxon>
        <taxon>Natronoarchaeaceae</taxon>
    </lineage>
</organism>
<dbReference type="GO" id="GO:0051287">
    <property type="term" value="F:NAD binding"/>
    <property type="evidence" value="ECO:0007669"/>
    <property type="project" value="InterPro"/>
</dbReference>
<dbReference type="AlphaFoldDB" id="A0AAV3TA94"/>
<evidence type="ECO:0000313" key="11">
    <source>
        <dbReference type="Proteomes" id="UP001500420"/>
    </source>
</evidence>
<evidence type="ECO:0000256" key="2">
    <source>
        <dbReference type="ARBA" id="ARBA00016796"/>
    </source>
</evidence>
<evidence type="ECO:0000256" key="5">
    <source>
        <dbReference type="ARBA" id="ARBA00030172"/>
    </source>
</evidence>
<evidence type="ECO:0000256" key="1">
    <source>
        <dbReference type="ARBA" id="ARBA00012935"/>
    </source>
</evidence>
<dbReference type="Gene3D" id="3.40.50.720">
    <property type="entry name" value="NAD(P)-binding Rossmann-like Domain"/>
    <property type="match status" value="2"/>
</dbReference>
<dbReference type="GO" id="GO:0089714">
    <property type="term" value="F:UDP-N-acetyl-D-mannosamine dehydrogenase activity"/>
    <property type="evidence" value="ECO:0007669"/>
    <property type="project" value="UniProtKB-EC"/>
</dbReference>
<dbReference type="PANTHER" id="PTHR43491:SF1">
    <property type="entry name" value="UDP-N-ACETYL-D-MANNOSAMINE DEHYDROGENASE"/>
    <property type="match status" value="1"/>
</dbReference>
<evidence type="ECO:0000256" key="6">
    <source>
        <dbReference type="ARBA" id="ARBA00049130"/>
    </source>
</evidence>
<comment type="similarity">
    <text evidence="7">Belongs to the UDP-glucose/GDP-mannose dehydrogenase family.</text>
</comment>
<evidence type="ECO:0000256" key="3">
    <source>
        <dbReference type="ARBA" id="ARBA00023002"/>
    </source>
</evidence>
<dbReference type="InterPro" id="IPR028359">
    <property type="entry name" value="UDP_ManNAc/GlcNAc_DH"/>
</dbReference>
<dbReference type="GO" id="GO:0000271">
    <property type="term" value="P:polysaccharide biosynthetic process"/>
    <property type="evidence" value="ECO:0007669"/>
    <property type="project" value="InterPro"/>
</dbReference>
<dbReference type="EMBL" id="BAAADV010000001">
    <property type="protein sequence ID" value="GAA0668891.1"/>
    <property type="molecule type" value="Genomic_DNA"/>
</dbReference>
<feature type="compositionally biased region" description="Low complexity" evidence="8">
    <location>
        <begin position="443"/>
        <end position="455"/>
    </location>
</feature>
<accession>A0AAV3TA94</accession>
<dbReference type="NCBIfam" id="TIGR03026">
    <property type="entry name" value="NDP-sugDHase"/>
    <property type="match status" value="1"/>
</dbReference>
<dbReference type="InterPro" id="IPR014027">
    <property type="entry name" value="UDP-Glc/GDP-Man_DH_C"/>
</dbReference>
<name>A0AAV3TA94_9EURY</name>
<comment type="catalytic activity">
    <reaction evidence="6">
        <text>UDP-N-acetyl-alpha-D-mannosamine + 2 NAD(+) + H2O = UDP-N-acetyl-alpha-D-mannosaminouronate + 2 NADH + 3 H(+)</text>
        <dbReference type="Rhea" id="RHEA:25780"/>
        <dbReference type="ChEBI" id="CHEBI:15377"/>
        <dbReference type="ChEBI" id="CHEBI:15378"/>
        <dbReference type="ChEBI" id="CHEBI:57540"/>
        <dbReference type="ChEBI" id="CHEBI:57945"/>
        <dbReference type="ChEBI" id="CHEBI:68623"/>
        <dbReference type="ChEBI" id="CHEBI:70731"/>
        <dbReference type="EC" id="1.1.1.336"/>
    </reaction>
</comment>
<evidence type="ECO:0000313" key="10">
    <source>
        <dbReference type="EMBL" id="GAA0668891.1"/>
    </source>
</evidence>
<dbReference type="Pfam" id="PF03721">
    <property type="entry name" value="UDPG_MGDP_dh_N"/>
    <property type="match status" value="1"/>
</dbReference>
<dbReference type="SUPFAM" id="SSF51735">
    <property type="entry name" value="NAD(P)-binding Rossmann-fold domains"/>
    <property type="match status" value="1"/>
</dbReference>
<evidence type="ECO:0000256" key="8">
    <source>
        <dbReference type="SAM" id="MobiDB-lite"/>
    </source>
</evidence>
<dbReference type="SUPFAM" id="SSF52413">
    <property type="entry name" value="UDP-glucose/GDP-mannose dehydrogenase C-terminal domain"/>
    <property type="match status" value="1"/>
</dbReference>
<dbReference type="Proteomes" id="UP001500420">
    <property type="component" value="Unassembled WGS sequence"/>
</dbReference>
<dbReference type="SMART" id="SM00984">
    <property type="entry name" value="UDPG_MGDP_dh_C"/>
    <property type="match status" value="1"/>
</dbReference>
<keyword evidence="11" id="KW-1185">Reference proteome</keyword>
<protein>
    <recommendedName>
        <fullName evidence="2">UDP-N-acetyl-D-mannosamine dehydrogenase</fullName>
        <ecNumber evidence="1">1.1.1.336</ecNumber>
    </recommendedName>
    <alternativeName>
        <fullName evidence="5">UDP-ManNAc 6-dehydrogenase</fullName>
    </alternativeName>
</protein>
<keyword evidence="4" id="KW-0520">NAD</keyword>
<dbReference type="InterPro" id="IPR017476">
    <property type="entry name" value="UDP-Glc/GDP-Man"/>
</dbReference>
<dbReference type="PANTHER" id="PTHR43491">
    <property type="entry name" value="UDP-N-ACETYL-D-MANNOSAMINE DEHYDROGENASE"/>
    <property type="match status" value="1"/>
</dbReference>
<dbReference type="SUPFAM" id="SSF48179">
    <property type="entry name" value="6-phosphogluconate dehydrogenase C-terminal domain-like"/>
    <property type="match status" value="1"/>
</dbReference>
<evidence type="ECO:0000259" key="9">
    <source>
        <dbReference type="SMART" id="SM00984"/>
    </source>
</evidence>
<evidence type="ECO:0000256" key="4">
    <source>
        <dbReference type="ARBA" id="ARBA00023027"/>
    </source>
</evidence>
<dbReference type="InterPro" id="IPR036291">
    <property type="entry name" value="NAD(P)-bd_dom_sf"/>
</dbReference>
<dbReference type="PIRSF" id="PIRSF000124">
    <property type="entry name" value="UDPglc_GDPman_dh"/>
    <property type="match status" value="1"/>
</dbReference>
<dbReference type="InterPro" id="IPR014026">
    <property type="entry name" value="UDP-Glc/GDP-Man_DH_dimer"/>
</dbReference>
<evidence type="ECO:0000256" key="7">
    <source>
        <dbReference type="PIRNR" id="PIRNR000124"/>
    </source>
</evidence>
<dbReference type="Pfam" id="PF00984">
    <property type="entry name" value="UDPG_MGDP_dh"/>
    <property type="match status" value="1"/>
</dbReference>